<dbReference type="InterPro" id="IPR012341">
    <property type="entry name" value="6hp_glycosidase-like_sf"/>
</dbReference>
<proteinExistence type="predicted"/>
<evidence type="ECO:0008006" key="3">
    <source>
        <dbReference type="Google" id="ProtNLM"/>
    </source>
</evidence>
<name>A0A0R1GXL9_9LACO</name>
<evidence type="ECO:0000313" key="1">
    <source>
        <dbReference type="EMBL" id="KRK39133.1"/>
    </source>
</evidence>
<protein>
    <recommendedName>
        <fullName evidence="3">Glycosyl hydrolase family 8</fullName>
    </recommendedName>
</protein>
<dbReference type="Gene3D" id="1.50.10.10">
    <property type="match status" value="1"/>
</dbReference>
<dbReference type="AlphaFoldDB" id="A0A0R1GXL9"/>
<accession>A0A0R1GXL9</accession>
<dbReference type="InterPro" id="IPR008928">
    <property type="entry name" value="6-hairpin_glycosidase_sf"/>
</dbReference>
<reference evidence="1 2" key="1">
    <citation type="journal article" date="2015" name="Genome Announc.">
        <title>Expanding the biotechnology potential of lactobacilli through comparative genomics of 213 strains and associated genera.</title>
        <authorList>
            <person name="Sun Z."/>
            <person name="Harris H.M."/>
            <person name="McCann A."/>
            <person name="Guo C."/>
            <person name="Argimon S."/>
            <person name="Zhang W."/>
            <person name="Yang X."/>
            <person name="Jeffery I.B."/>
            <person name="Cooney J.C."/>
            <person name="Kagawa T.F."/>
            <person name="Liu W."/>
            <person name="Song Y."/>
            <person name="Salvetti E."/>
            <person name="Wrobel A."/>
            <person name="Rasinkangas P."/>
            <person name="Parkhill J."/>
            <person name="Rea M.C."/>
            <person name="O'Sullivan O."/>
            <person name="Ritari J."/>
            <person name="Douillard F.P."/>
            <person name="Paul Ross R."/>
            <person name="Yang R."/>
            <person name="Briner A.E."/>
            <person name="Felis G.E."/>
            <person name="de Vos W.M."/>
            <person name="Barrangou R."/>
            <person name="Klaenhammer T.R."/>
            <person name="Caufield P.W."/>
            <person name="Cui Y."/>
            <person name="Zhang H."/>
            <person name="O'Toole P.W."/>
        </authorList>
    </citation>
    <scope>NUCLEOTIDE SEQUENCE [LARGE SCALE GENOMIC DNA]</scope>
    <source>
        <strain evidence="1 2">DSM 20003</strain>
    </source>
</reference>
<dbReference type="OrthoDB" id="1779554at2"/>
<gene>
    <name evidence="1" type="ORF">FC07_GL002854</name>
</gene>
<keyword evidence="2" id="KW-1185">Reference proteome</keyword>
<dbReference type="GO" id="GO:0005975">
    <property type="term" value="P:carbohydrate metabolic process"/>
    <property type="evidence" value="ECO:0007669"/>
    <property type="project" value="InterPro"/>
</dbReference>
<dbReference type="Proteomes" id="UP000051461">
    <property type="component" value="Unassembled WGS sequence"/>
</dbReference>
<dbReference type="SUPFAM" id="SSF48208">
    <property type="entry name" value="Six-hairpin glycosidases"/>
    <property type="match status" value="1"/>
</dbReference>
<organism evidence="1 2">
    <name type="scientific">Loigolactobacillus bifermentans DSM 20003</name>
    <dbReference type="NCBI Taxonomy" id="1423726"/>
    <lineage>
        <taxon>Bacteria</taxon>
        <taxon>Bacillati</taxon>
        <taxon>Bacillota</taxon>
        <taxon>Bacilli</taxon>
        <taxon>Lactobacillales</taxon>
        <taxon>Lactobacillaceae</taxon>
        <taxon>Loigolactobacillus</taxon>
    </lineage>
</organism>
<sequence>MRTPRQAPRQFVVRTHWQRNQQQPARLVRFIKRGMLTKQGLYTNYQTEKAQTQVATGHELLLESSGLWLNYLAQTRQTTAFKTFYRTTKRTFYQKQQFGYRYQPRTHQLANVNATLDDLRVIRALLTMAQQTHSRQQRHEAAQLFAQLQQQKVITGGKVAAFRNRDNGAVSADAPLAYYDLLTLRYFETGRQRNAYQQQLKIVQQGYLGDAFPLYASSYNWHSKGYSNQDLNTSEALETLLHLAEVGHLKATSVTWLKTQVAQHQLANGYSVTGGVTDRDQSAGSYALAAMIFATVGEQKAYHQAMAQVWQAQNTQVSSALYGALSVGKQSYSYNDLVGLSAALY</sequence>
<dbReference type="PATRIC" id="fig|1423726.3.peg.2963"/>
<dbReference type="EMBL" id="AZDA01000046">
    <property type="protein sequence ID" value="KRK39133.1"/>
    <property type="molecule type" value="Genomic_DNA"/>
</dbReference>
<evidence type="ECO:0000313" key="2">
    <source>
        <dbReference type="Proteomes" id="UP000051461"/>
    </source>
</evidence>
<dbReference type="STRING" id="1423726.FC07_GL002854"/>
<comment type="caution">
    <text evidence="1">The sequence shown here is derived from an EMBL/GenBank/DDBJ whole genome shotgun (WGS) entry which is preliminary data.</text>
</comment>